<reference evidence="1" key="1">
    <citation type="journal article" date="2014" name="Front. Microbiol.">
        <title>High frequency of phylogenetically diverse reductive dehalogenase-homologous genes in deep subseafloor sedimentary metagenomes.</title>
        <authorList>
            <person name="Kawai M."/>
            <person name="Futagami T."/>
            <person name="Toyoda A."/>
            <person name="Takaki Y."/>
            <person name="Nishi S."/>
            <person name="Hori S."/>
            <person name="Arai W."/>
            <person name="Tsubouchi T."/>
            <person name="Morono Y."/>
            <person name="Uchiyama I."/>
            <person name="Ito T."/>
            <person name="Fujiyama A."/>
            <person name="Inagaki F."/>
            <person name="Takami H."/>
        </authorList>
    </citation>
    <scope>NUCLEOTIDE SEQUENCE</scope>
    <source>
        <strain evidence="1">Expedition CK06-06</strain>
    </source>
</reference>
<accession>X1MAE8</accession>
<dbReference type="InterPro" id="IPR016064">
    <property type="entry name" value="NAD/diacylglycerol_kinase_sf"/>
</dbReference>
<evidence type="ECO:0008006" key="2">
    <source>
        <dbReference type="Google" id="ProtNLM"/>
    </source>
</evidence>
<protein>
    <recommendedName>
        <fullName evidence="2">ATP-NAD kinase</fullName>
    </recommendedName>
</protein>
<dbReference type="EMBL" id="BARV01011745">
    <property type="protein sequence ID" value="GAI11670.1"/>
    <property type="molecule type" value="Genomic_DNA"/>
</dbReference>
<dbReference type="AlphaFoldDB" id="X1MAE8"/>
<dbReference type="Pfam" id="PF20143">
    <property type="entry name" value="NAD_kinase_C"/>
    <property type="match status" value="1"/>
</dbReference>
<organism evidence="1">
    <name type="scientific">marine sediment metagenome</name>
    <dbReference type="NCBI Taxonomy" id="412755"/>
    <lineage>
        <taxon>unclassified sequences</taxon>
        <taxon>metagenomes</taxon>
        <taxon>ecological metagenomes</taxon>
    </lineage>
</organism>
<proteinExistence type="predicted"/>
<name>X1MAE8_9ZZZZ</name>
<sequence>VGGPIMDPSVNAMVIAPLAPFKLSARPWIIPMERKVGIMLLAKSKESKIVIDGSFATPVTPESDIVITGSENKARFVRFGESFYQMVRLKLMR</sequence>
<dbReference type="Gene3D" id="2.60.200.30">
    <property type="entry name" value="Probable inorganic polyphosphate/atp-NAD kinase, domain 2"/>
    <property type="match status" value="1"/>
</dbReference>
<gene>
    <name evidence="1" type="ORF">S06H3_22114</name>
</gene>
<comment type="caution">
    <text evidence="1">The sequence shown here is derived from an EMBL/GenBank/DDBJ whole genome shotgun (WGS) entry which is preliminary data.</text>
</comment>
<dbReference type="SUPFAM" id="SSF111331">
    <property type="entry name" value="NAD kinase/diacylglycerol kinase-like"/>
    <property type="match status" value="1"/>
</dbReference>
<feature type="non-terminal residue" evidence="1">
    <location>
        <position position="1"/>
    </location>
</feature>
<dbReference type="GO" id="GO:0003951">
    <property type="term" value="F:NAD+ kinase activity"/>
    <property type="evidence" value="ECO:0007669"/>
    <property type="project" value="InterPro"/>
</dbReference>
<dbReference type="InterPro" id="IPR017437">
    <property type="entry name" value="ATP-NAD_kinase_PpnK-typ_C"/>
</dbReference>
<evidence type="ECO:0000313" key="1">
    <source>
        <dbReference type="EMBL" id="GAI11670.1"/>
    </source>
</evidence>
<dbReference type="GO" id="GO:0019674">
    <property type="term" value="P:NAD+ metabolic process"/>
    <property type="evidence" value="ECO:0007669"/>
    <property type="project" value="InterPro"/>
</dbReference>